<accession>A0A1H1ABD6</accession>
<dbReference type="EMBL" id="FNKO01000001">
    <property type="protein sequence ID" value="SDQ36993.1"/>
    <property type="molecule type" value="Genomic_DNA"/>
</dbReference>
<organism evidence="2 3">
    <name type="scientific">Actinopolyspora saharensis</name>
    <dbReference type="NCBI Taxonomy" id="995062"/>
    <lineage>
        <taxon>Bacteria</taxon>
        <taxon>Bacillati</taxon>
        <taxon>Actinomycetota</taxon>
        <taxon>Actinomycetes</taxon>
        <taxon>Actinopolysporales</taxon>
        <taxon>Actinopolysporaceae</taxon>
        <taxon>Actinopolyspora</taxon>
    </lineage>
</organism>
<gene>
    <name evidence="2" type="ORF">SAMN04489718_1506</name>
</gene>
<name>A0A1H1ABD6_9ACTN</name>
<protein>
    <submittedName>
        <fullName evidence="2">Uncharacterized protein</fullName>
    </submittedName>
</protein>
<evidence type="ECO:0000313" key="2">
    <source>
        <dbReference type="EMBL" id="SDQ36993.1"/>
    </source>
</evidence>
<dbReference type="OrthoDB" id="3694433at2"/>
<sequence length="149" mass="15665">MSDNEILEVEAEQLEPLGSEEEFAALVERLVLDEAPRVFALVEEVGERADAGIVAWGMALRDRAELVAVGGGDAGQLLLGGERPRAVRADPRTAPGVAARGVNRSGRGGKQVTPWDLGRVCGEPAGSILPADQRARQLVSGGGIRPHEP</sequence>
<dbReference type="Proteomes" id="UP000199301">
    <property type="component" value="Unassembled WGS sequence"/>
</dbReference>
<dbReference type="RefSeq" id="WP_092521930.1">
    <property type="nucleotide sequence ID" value="NZ_FNKO01000001.1"/>
</dbReference>
<evidence type="ECO:0000313" key="3">
    <source>
        <dbReference type="Proteomes" id="UP000199301"/>
    </source>
</evidence>
<proteinExistence type="predicted"/>
<feature type="region of interest" description="Disordered" evidence="1">
    <location>
        <begin position="87"/>
        <end position="116"/>
    </location>
</feature>
<evidence type="ECO:0000256" key="1">
    <source>
        <dbReference type="SAM" id="MobiDB-lite"/>
    </source>
</evidence>
<dbReference type="AlphaFoldDB" id="A0A1H1ABD6"/>
<dbReference type="STRING" id="995062.SAMN04489718_1506"/>
<reference evidence="3" key="1">
    <citation type="submission" date="2016-10" db="EMBL/GenBank/DDBJ databases">
        <authorList>
            <person name="Varghese N."/>
            <person name="Submissions S."/>
        </authorList>
    </citation>
    <scope>NUCLEOTIDE SEQUENCE [LARGE SCALE GENOMIC DNA]</scope>
    <source>
        <strain evidence="3">DSM 45459</strain>
    </source>
</reference>
<keyword evidence="3" id="KW-1185">Reference proteome</keyword>